<gene>
    <name evidence="1" type="ORF">LF41_928</name>
</gene>
<comment type="caution">
    <text evidence="1">The sequence shown here is derived from an EMBL/GenBank/DDBJ whole genome shotgun (WGS) entry which is preliminary data.</text>
</comment>
<accession>A0A0A2WJN4</accession>
<dbReference type="Proteomes" id="UP000030518">
    <property type="component" value="Unassembled WGS sequence"/>
</dbReference>
<dbReference type="EMBL" id="JRKJ01000002">
    <property type="protein sequence ID" value="KGQ20391.1"/>
    <property type="molecule type" value="Genomic_DNA"/>
</dbReference>
<keyword evidence="2" id="KW-1185">Reference proteome</keyword>
<proteinExistence type="predicted"/>
<dbReference type="STRING" id="1300345.LF41_928"/>
<protein>
    <submittedName>
        <fullName evidence="1">Uncharacterized protein</fullName>
    </submittedName>
</protein>
<evidence type="ECO:0000313" key="1">
    <source>
        <dbReference type="EMBL" id="KGQ20391.1"/>
    </source>
</evidence>
<organism evidence="1 2">
    <name type="scientific">Lysobacter dokdonensis DS-58</name>
    <dbReference type="NCBI Taxonomy" id="1300345"/>
    <lineage>
        <taxon>Bacteria</taxon>
        <taxon>Pseudomonadati</taxon>
        <taxon>Pseudomonadota</taxon>
        <taxon>Gammaproteobacteria</taxon>
        <taxon>Lysobacterales</taxon>
        <taxon>Lysobacteraceae</taxon>
        <taxon>Noviluteimonas</taxon>
    </lineage>
</organism>
<dbReference type="PATRIC" id="fig|1300345.3.peg.249"/>
<dbReference type="AlphaFoldDB" id="A0A0A2WJN4"/>
<sequence length="137" mass="14239">MALASVLALLAGCGGGAYTGAGTKSLPPAEVAVLEHEHPEASHFVISHVDGKRRGIGLFKEYVLTPGEHAIRLTGGVRVDAATSLIAEKPVEVVFNAEAGKRYLIDAGFDVPGKAWGAFVIDKSTGKVVSTSRSVLE</sequence>
<name>A0A0A2WJN4_9GAMM</name>
<reference evidence="1 2" key="1">
    <citation type="submission" date="2014-09" db="EMBL/GenBank/DDBJ databases">
        <title>Genome sequences of Lysobacter dokdonensis DS-58.</title>
        <authorList>
            <person name="Kim J.F."/>
            <person name="Kwak M.-J."/>
        </authorList>
    </citation>
    <scope>NUCLEOTIDE SEQUENCE [LARGE SCALE GENOMIC DNA]</scope>
    <source>
        <strain evidence="1 2">DS-58</strain>
    </source>
</reference>
<evidence type="ECO:0000313" key="2">
    <source>
        <dbReference type="Proteomes" id="UP000030518"/>
    </source>
</evidence>